<dbReference type="Pfam" id="PF04851">
    <property type="entry name" value="ResIII"/>
    <property type="match status" value="1"/>
</dbReference>
<dbReference type="EMBL" id="JADINH010000032">
    <property type="protein sequence ID" value="MBO8415144.1"/>
    <property type="molecule type" value="Genomic_DNA"/>
</dbReference>
<dbReference type="Proteomes" id="UP000823631">
    <property type="component" value="Unassembled WGS sequence"/>
</dbReference>
<dbReference type="CDD" id="cd18799">
    <property type="entry name" value="SF2_C_EcoAI-like"/>
    <property type="match status" value="1"/>
</dbReference>
<dbReference type="InterPro" id="IPR001650">
    <property type="entry name" value="Helicase_C-like"/>
</dbReference>
<dbReference type="SUPFAM" id="SSF52540">
    <property type="entry name" value="P-loop containing nucleoside triphosphate hydrolases"/>
    <property type="match status" value="1"/>
</dbReference>
<dbReference type="SUPFAM" id="SSF56024">
    <property type="entry name" value="Phospholipase D/nuclease"/>
    <property type="match status" value="1"/>
</dbReference>
<dbReference type="SMART" id="SM00490">
    <property type="entry name" value="HELICc"/>
    <property type="match status" value="1"/>
</dbReference>
<dbReference type="GO" id="GO:0005524">
    <property type="term" value="F:ATP binding"/>
    <property type="evidence" value="ECO:0007669"/>
    <property type="project" value="InterPro"/>
</dbReference>
<gene>
    <name evidence="4" type="ORF">IAB19_02030</name>
</gene>
<dbReference type="CDD" id="cd18032">
    <property type="entry name" value="DEXHc_RE_I_III_res"/>
    <property type="match status" value="1"/>
</dbReference>
<name>A0A9D9D8M3_9GAMM</name>
<dbReference type="InterPro" id="IPR027417">
    <property type="entry name" value="P-loop_NTPase"/>
</dbReference>
<evidence type="ECO:0000313" key="5">
    <source>
        <dbReference type="Proteomes" id="UP000823631"/>
    </source>
</evidence>
<evidence type="ECO:0000259" key="3">
    <source>
        <dbReference type="PROSITE" id="PS51194"/>
    </source>
</evidence>
<accession>A0A9D9D8M3</accession>
<dbReference type="InterPro" id="IPR021835">
    <property type="entry name" value="DUF3427"/>
</dbReference>
<comment type="caution">
    <text evidence="4">The sequence shown here is derived from an EMBL/GenBank/DDBJ whole genome shotgun (WGS) entry which is preliminary data.</text>
</comment>
<dbReference type="Pfam" id="PF11907">
    <property type="entry name" value="DUF3427"/>
    <property type="match status" value="1"/>
</dbReference>
<dbReference type="Gene3D" id="3.30.870.10">
    <property type="entry name" value="Endonuclease Chain A"/>
    <property type="match status" value="1"/>
</dbReference>
<dbReference type="InterPro" id="IPR001736">
    <property type="entry name" value="PLipase_D/transphosphatidylase"/>
</dbReference>
<protein>
    <submittedName>
        <fullName evidence="4">DUF3427 domain-containing protein</fullName>
    </submittedName>
</protein>
<feature type="domain" description="Helicase ATP-binding" evidence="2">
    <location>
        <begin position="234"/>
        <end position="384"/>
    </location>
</feature>
<sequence>PQAPAVPLSLNHLFAGNCGDNELLSELKAECASADEICLIVSFIKWQGYIKLKRMLEQYTARGGRLYVLTTTYIGATDAKAVIDLSSLPNTTVKICYDNLYTRLHAKAYIFKRQSGFGSAYVGSSNISAPALTSGVEWNVKVAQAQDSAIFHEICHAFDYYFADEHFEVFVPDSAGVQRLKAALDKEKHGGRAQGFTPLDERPVFFELRPYNYQQQILDKLQAQREVLGVWHNLVTAATGTGKTMIAAFDFKRFAKTWKAEHGVMPRFLFIAHRAEILRQAAVTFRQVLRDQNFGELLMGSESAADYSALFASIQSVNSKKLYEALPPDFYQYIIIDEVHHAAADSYLKLLQHFKPVTLLGLTATPDRADGREIFSFFDRQVSASIELPEAIERGLLCPFAYFGVSDVVDLNDIDLKGGEYDERELENIFVNGNQSLMRADLAAQKLRYYADDIAAVKALGFCVSVQHANFMADYFNRAGIKSRALTSRSTPEERRQVQGLLSGGQLQVIFTVDLYNEGVDIPEVNTVLFLRPTHSLTIFLQQLGRGLRRCEGKNELLVLDFIAPDQRNFYYADRYLKLLRTASSPIKEEIEQGFIHLPAGCFIELEKKAQHDVLESISSVQRGAAPLVRRLNLCADLNEPLTLKNFLRRFSLKLEDLYYNKNTFGSLKAKAHLIEPTAMLNDPQARRLLQQLSRVNGPRFLRFVKTIADDPDQILQLKSTSWLRMLLITVFRSIDEANLPKLAAILRAPEINSELQEIIEYQFELTALKMQPLTENSALDLYADYSRDQLLTALNSPNVTGMVTGLNYIKEEATNVLLVTLHKELGQYSAQTLYQDYSIDERTFHWQSPNSTKENSKADLQLKAPDNKILLFVRERKEDKNKMALPYTCLGEASVESQSGEMPISYILKMHHPIPAKFLQQTSLYQR</sequence>
<dbReference type="PROSITE" id="PS51194">
    <property type="entry name" value="HELICASE_CTER"/>
    <property type="match status" value="1"/>
</dbReference>
<dbReference type="AlphaFoldDB" id="A0A9D9D8M3"/>
<dbReference type="GO" id="GO:0006793">
    <property type="term" value="P:phosphorus metabolic process"/>
    <property type="evidence" value="ECO:0007669"/>
    <property type="project" value="UniProtKB-ARBA"/>
</dbReference>
<reference evidence="4" key="1">
    <citation type="submission" date="2020-10" db="EMBL/GenBank/DDBJ databases">
        <authorList>
            <person name="Gilroy R."/>
        </authorList>
    </citation>
    <scope>NUCLEOTIDE SEQUENCE</scope>
    <source>
        <strain evidence="4">17213</strain>
    </source>
</reference>
<organism evidence="4 5">
    <name type="scientific">Candidatus Avisuccinivibrio stercorigallinarum</name>
    <dbReference type="NCBI Taxonomy" id="2840704"/>
    <lineage>
        <taxon>Bacteria</taxon>
        <taxon>Pseudomonadati</taxon>
        <taxon>Pseudomonadota</taxon>
        <taxon>Gammaproteobacteria</taxon>
        <taxon>Aeromonadales</taxon>
        <taxon>Succinivibrionaceae</taxon>
        <taxon>Succinivibrionaceae incertae sedis</taxon>
        <taxon>Candidatus Avisuccinivibrio</taxon>
    </lineage>
</organism>
<dbReference type="PANTHER" id="PTHR47962">
    <property type="entry name" value="ATP-DEPENDENT HELICASE LHR-RELATED-RELATED"/>
    <property type="match status" value="1"/>
</dbReference>
<dbReference type="GO" id="GO:0016887">
    <property type="term" value="F:ATP hydrolysis activity"/>
    <property type="evidence" value="ECO:0007669"/>
    <property type="project" value="TreeGrafter"/>
</dbReference>
<dbReference type="PROSITE" id="PS51192">
    <property type="entry name" value="HELICASE_ATP_BIND_1"/>
    <property type="match status" value="1"/>
</dbReference>
<proteinExistence type="predicted"/>
<evidence type="ECO:0000259" key="1">
    <source>
        <dbReference type="PROSITE" id="PS50035"/>
    </source>
</evidence>
<dbReference type="Gene3D" id="3.40.50.300">
    <property type="entry name" value="P-loop containing nucleotide triphosphate hydrolases"/>
    <property type="match status" value="2"/>
</dbReference>
<evidence type="ECO:0000259" key="2">
    <source>
        <dbReference type="PROSITE" id="PS51192"/>
    </source>
</evidence>
<dbReference type="InterPro" id="IPR052511">
    <property type="entry name" value="ATP-dep_Helicase"/>
</dbReference>
<dbReference type="PROSITE" id="PS50035">
    <property type="entry name" value="PLD"/>
    <property type="match status" value="1"/>
</dbReference>
<evidence type="ECO:0000313" key="4">
    <source>
        <dbReference type="EMBL" id="MBO8415144.1"/>
    </source>
</evidence>
<dbReference type="InterPro" id="IPR014001">
    <property type="entry name" value="Helicase_ATP-bd"/>
</dbReference>
<feature type="domain" description="PLD phosphodiesterase" evidence="1">
    <location>
        <begin position="100"/>
        <end position="131"/>
    </location>
</feature>
<reference evidence="4" key="2">
    <citation type="journal article" date="2021" name="PeerJ">
        <title>Extensive microbial diversity within the chicken gut microbiome revealed by metagenomics and culture.</title>
        <authorList>
            <person name="Gilroy R."/>
            <person name="Ravi A."/>
            <person name="Getino M."/>
            <person name="Pursley I."/>
            <person name="Horton D.L."/>
            <person name="Alikhan N.F."/>
            <person name="Baker D."/>
            <person name="Gharbi K."/>
            <person name="Hall N."/>
            <person name="Watson M."/>
            <person name="Adriaenssens E.M."/>
            <person name="Foster-Nyarko E."/>
            <person name="Jarju S."/>
            <person name="Secka A."/>
            <person name="Antonio M."/>
            <person name="Oren A."/>
            <person name="Chaudhuri R.R."/>
            <person name="La Ragione R."/>
            <person name="Hildebrand F."/>
            <person name="Pallen M.J."/>
        </authorList>
    </citation>
    <scope>NUCLEOTIDE SEQUENCE</scope>
    <source>
        <strain evidence="4">17213</strain>
    </source>
</reference>
<dbReference type="Pfam" id="PF00271">
    <property type="entry name" value="Helicase_C"/>
    <property type="match status" value="1"/>
</dbReference>
<feature type="domain" description="Helicase C-terminal" evidence="3">
    <location>
        <begin position="449"/>
        <end position="595"/>
    </location>
</feature>
<dbReference type="PANTHER" id="PTHR47962:SF7">
    <property type="entry name" value="MITOCHONDRIAL ATP-DEPENDENT HELICASE IRC3-RELATED"/>
    <property type="match status" value="1"/>
</dbReference>
<dbReference type="GO" id="GO:0003677">
    <property type="term" value="F:DNA binding"/>
    <property type="evidence" value="ECO:0007669"/>
    <property type="project" value="InterPro"/>
</dbReference>
<dbReference type="InterPro" id="IPR006935">
    <property type="entry name" value="Helicase/UvrB_N"/>
</dbReference>
<dbReference type="SMART" id="SM00487">
    <property type="entry name" value="DEXDc"/>
    <property type="match status" value="1"/>
</dbReference>
<feature type="non-terminal residue" evidence="4">
    <location>
        <position position="1"/>
    </location>
</feature>